<reference evidence="1 2" key="1">
    <citation type="journal article" date="2019" name="Int. J. Syst. Evol. Microbiol.">
        <title>The Global Catalogue of Microorganisms (GCM) 10K type strain sequencing project: providing services to taxonomists for standard genome sequencing and annotation.</title>
        <authorList>
            <consortium name="The Broad Institute Genomics Platform"/>
            <consortium name="The Broad Institute Genome Sequencing Center for Infectious Disease"/>
            <person name="Wu L."/>
            <person name="Ma J."/>
        </authorList>
    </citation>
    <scope>NUCLEOTIDE SEQUENCE [LARGE SCALE GENOMIC DNA]</scope>
    <source>
        <strain evidence="1 2">PSRA2</strain>
    </source>
</reference>
<dbReference type="Pfam" id="PF24433">
    <property type="entry name" value="DUF7556"/>
    <property type="match status" value="1"/>
</dbReference>
<dbReference type="RefSeq" id="WP_304448768.1">
    <property type="nucleotide sequence ID" value="NZ_JARRAH010000001.1"/>
</dbReference>
<protein>
    <submittedName>
        <fullName evidence="1">Uncharacterized protein</fullName>
    </submittedName>
</protein>
<accession>A0ABD5U9Q9</accession>
<evidence type="ECO:0000313" key="2">
    <source>
        <dbReference type="Proteomes" id="UP001596406"/>
    </source>
</evidence>
<keyword evidence="2" id="KW-1185">Reference proteome</keyword>
<dbReference type="EMBL" id="JBHSXM010000001">
    <property type="protein sequence ID" value="MFC6837098.1"/>
    <property type="molecule type" value="Genomic_DNA"/>
</dbReference>
<dbReference type="Proteomes" id="UP001596406">
    <property type="component" value="Unassembled WGS sequence"/>
</dbReference>
<proteinExistence type="predicted"/>
<evidence type="ECO:0000313" key="1">
    <source>
        <dbReference type="EMBL" id="MFC6837098.1"/>
    </source>
</evidence>
<organism evidence="1 2">
    <name type="scientific">Halomarina ordinaria</name>
    <dbReference type="NCBI Taxonomy" id="3033939"/>
    <lineage>
        <taxon>Archaea</taxon>
        <taxon>Methanobacteriati</taxon>
        <taxon>Methanobacteriota</taxon>
        <taxon>Stenosarchaea group</taxon>
        <taxon>Halobacteria</taxon>
        <taxon>Halobacteriales</taxon>
        <taxon>Natronomonadaceae</taxon>
        <taxon>Halomarina</taxon>
    </lineage>
</organism>
<gene>
    <name evidence="1" type="ORF">ACFQHK_11340</name>
</gene>
<sequence length="52" mass="5519">MEPNTATTSGSDAEYEVMAAVDDGTLVIADVSRDDAWVALPLSQALSLDDYQ</sequence>
<dbReference type="AlphaFoldDB" id="A0ABD5U9Q9"/>
<dbReference type="InterPro" id="IPR055978">
    <property type="entry name" value="DUF7556"/>
</dbReference>
<name>A0ABD5U9Q9_9EURY</name>
<comment type="caution">
    <text evidence="1">The sequence shown here is derived from an EMBL/GenBank/DDBJ whole genome shotgun (WGS) entry which is preliminary data.</text>
</comment>